<feature type="compositionally biased region" description="Low complexity" evidence="1">
    <location>
        <begin position="414"/>
        <end position="428"/>
    </location>
</feature>
<protein>
    <submittedName>
        <fullName evidence="2">Uncharacterized protein</fullName>
    </submittedName>
</protein>
<feature type="compositionally biased region" description="Low complexity" evidence="1">
    <location>
        <begin position="72"/>
        <end position="83"/>
    </location>
</feature>
<comment type="caution">
    <text evidence="2">The sequence shown here is derived from an EMBL/GenBank/DDBJ whole genome shotgun (WGS) entry which is preliminary data.</text>
</comment>
<feature type="region of interest" description="Disordered" evidence="1">
    <location>
        <begin position="173"/>
        <end position="207"/>
    </location>
</feature>
<sequence>MATATTAIPPHYTTSGGTGVAPLSSVAASLRVPTHASSLPTTTILPTSTSNSSLGRALSLQSIAGPSRTRTRTSSVSTGSVLSAESKEMSTNPASRRAKMGLKSRMRSASRIGFLTTITTTTTRSTSSSNPDSDAVPVRVVGRGGHGSRARNLSIGNLAGAAGMASNPALRMTRPKTSDGSVPVAGGSIRVVGRGGMGSRRRDARDATPISPMPIAAAAASTVTPQPAETPVFFRPTGRGGAGSRARSNSKAKPNSTPNSPPVAFARLLKLKGKGKAKPPPSPSRGVATYGAPSFSSTGTIGTLARTESIAPSLFDASSMYSAIEFAAAEGAVVPGNRVAVRRRYQNTAGQDPDSDPDLETIATDDGQSLATVHRHPLDMDGTSTFAASTDTGSVFTETEDGYAYYAYDEEVDAGSPLSPDLSSSSAHGEPEGLATPRDSGSGKVRIYERALSPSLSSSHGDVHWLTGGHGDVFRVGAGPFQHVHTESEESGKPAQWTGEWNRGDIRDVIGALRELRF</sequence>
<feature type="region of interest" description="Disordered" evidence="1">
    <location>
        <begin position="233"/>
        <end position="299"/>
    </location>
</feature>
<feature type="region of interest" description="Disordered" evidence="1">
    <location>
        <begin position="62"/>
        <end position="106"/>
    </location>
</feature>
<dbReference type="OrthoDB" id="10687859at2759"/>
<dbReference type="Proteomes" id="UP000636479">
    <property type="component" value="Unassembled WGS sequence"/>
</dbReference>
<feature type="compositionally biased region" description="Basic residues" evidence="1">
    <location>
        <begin position="96"/>
        <end position="106"/>
    </location>
</feature>
<dbReference type="EMBL" id="JACAZF010000020">
    <property type="protein sequence ID" value="KAF7288590.1"/>
    <property type="molecule type" value="Genomic_DNA"/>
</dbReference>
<organism evidence="2 3">
    <name type="scientific">Mycena indigotica</name>
    <dbReference type="NCBI Taxonomy" id="2126181"/>
    <lineage>
        <taxon>Eukaryota</taxon>
        <taxon>Fungi</taxon>
        <taxon>Dikarya</taxon>
        <taxon>Basidiomycota</taxon>
        <taxon>Agaricomycotina</taxon>
        <taxon>Agaricomycetes</taxon>
        <taxon>Agaricomycetidae</taxon>
        <taxon>Agaricales</taxon>
        <taxon>Marasmiineae</taxon>
        <taxon>Mycenaceae</taxon>
        <taxon>Mycena</taxon>
    </lineage>
</organism>
<feature type="compositionally biased region" description="Low complexity" evidence="1">
    <location>
        <begin position="244"/>
        <end position="253"/>
    </location>
</feature>
<reference evidence="2" key="1">
    <citation type="submission" date="2020-05" db="EMBL/GenBank/DDBJ databases">
        <title>Mycena genomes resolve the evolution of fungal bioluminescence.</title>
        <authorList>
            <person name="Tsai I.J."/>
        </authorList>
    </citation>
    <scope>NUCLEOTIDE SEQUENCE</scope>
    <source>
        <strain evidence="2">171206Taipei</strain>
    </source>
</reference>
<keyword evidence="3" id="KW-1185">Reference proteome</keyword>
<evidence type="ECO:0000313" key="2">
    <source>
        <dbReference type="EMBL" id="KAF7288590.1"/>
    </source>
</evidence>
<proteinExistence type="predicted"/>
<accession>A0A8H6RVH9</accession>
<dbReference type="AlphaFoldDB" id="A0A8H6RVH9"/>
<dbReference type="GeneID" id="59353154"/>
<dbReference type="RefSeq" id="XP_037212909.1">
    <property type="nucleotide sequence ID" value="XM_037370638.1"/>
</dbReference>
<evidence type="ECO:0000256" key="1">
    <source>
        <dbReference type="SAM" id="MobiDB-lite"/>
    </source>
</evidence>
<evidence type="ECO:0000313" key="3">
    <source>
        <dbReference type="Proteomes" id="UP000636479"/>
    </source>
</evidence>
<feature type="region of interest" description="Disordered" evidence="1">
    <location>
        <begin position="414"/>
        <end position="444"/>
    </location>
</feature>
<gene>
    <name evidence="2" type="ORF">MIND_01425600</name>
</gene>
<name>A0A8H6RVH9_9AGAR</name>